<dbReference type="GO" id="GO:0005886">
    <property type="term" value="C:plasma membrane"/>
    <property type="evidence" value="ECO:0007669"/>
    <property type="project" value="UniProtKB-SubCell"/>
</dbReference>
<feature type="disulfide bond" evidence="11">
    <location>
        <begin position="485"/>
        <end position="518"/>
    </location>
</feature>
<feature type="disulfide bond" evidence="11">
    <location>
        <begin position="476"/>
        <end position="488"/>
    </location>
</feature>
<dbReference type="PRINTS" id="PR01186">
    <property type="entry name" value="INTEGRINB"/>
</dbReference>
<dbReference type="Gene3D" id="2.10.25.10">
    <property type="entry name" value="Laminin"/>
    <property type="match status" value="3"/>
</dbReference>
<dbReference type="GO" id="GO:0007157">
    <property type="term" value="P:heterophilic cell-cell adhesion via plasma membrane cell adhesion molecules"/>
    <property type="evidence" value="ECO:0007669"/>
    <property type="project" value="UniProtKB-ARBA"/>
</dbReference>
<dbReference type="InterPro" id="IPR015812">
    <property type="entry name" value="Integrin_bsu"/>
</dbReference>
<feature type="disulfide bond" evidence="11">
    <location>
        <begin position="50"/>
        <end position="62"/>
    </location>
</feature>
<feature type="disulfide bond" evidence="11">
    <location>
        <begin position="401"/>
        <end position="413"/>
    </location>
</feature>
<dbReference type="Pfam" id="PF00362">
    <property type="entry name" value="Integrin_beta"/>
    <property type="match status" value="1"/>
</dbReference>
<feature type="disulfide bond" evidence="11">
    <location>
        <begin position="605"/>
        <end position="614"/>
    </location>
</feature>
<dbReference type="Pfam" id="PF23105">
    <property type="entry name" value="EGF_integrin"/>
    <property type="match status" value="1"/>
</dbReference>
<dbReference type="GO" id="GO:0007229">
    <property type="term" value="P:integrin-mediated signaling pathway"/>
    <property type="evidence" value="ECO:0007669"/>
    <property type="project" value="UniProtKB-KW"/>
</dbReference>
<name>A0ABD1ERS1_HYPHA</name>
<keyword evidence="6 13" id="KW-1133">Transmembrane helix</keyword>
<evidence type="ECO:0000256" key="13">
    <source>
        <dbReference type="SAM" id="Phobius"/>
    </source>
</evidence>
<dbReference type="SUPFAM" id="SSF103575">
    <property type="entry name" value="Plexin repeat"/>
    <property type="match status" value="1"/>
</dbReference>
<feature type="disulfide bond" evidence="11">
    <location>
        <begin position="524"/>
        <end position="529"/>
    </location>
</feature>
<dbReference type="Proteomes" id="UP001566132">
    <property type="component" value="Unassembled WGS sequence"/>
</dbReference>
<evidence type="ECO:0000313" key="16">
    <source>
        <dbReference type="EMBL" id="KAL1498165.1"/>
    </source>
</evidence>
<comment type="caution">
    <text evidence="16">The sequence shown here is derived from an EMBL/GenBank/DDBJ whole genome shotgun (WGS) entry which is preliminary data.</text>
</comment>
<dbReference type="AlphaFoldDB" id="A0ABD1ERS1"/>
<evidence type="ECO:0000256" key="1">
    <source>
        <dbReference type="ARBA" id="ARBA00004479"/>
    </source>
</evidence>
<feature type="disulfide bond" evidence="11">
    <location>
        <begin position="490"/>
        <end position="499"/>
    </location>
</feature>
<keyword evidence="10" id="KW-0325">Glycoprotein</keyword>
<feature type="disulfide bond" evidence="11">
    <location>
        <begin position="531"/>
        <end position="540"/>
    </location>
</feature>
<dbReference type="SUPFAM" id="SSF57196">
    <property type="entry name" value="EGF/Laminin"/>
    <property type="match status" value="1"/>
</dbReference>
<dbReference type="SMART" id="SM00187">
    <property type="entry name" value="INB"/>
    <property type="match status" value="1"/>
</dbReference>
<feature type="disulfide bond" evidence="11">
    <location>
        <begin position="199"/>
        <end position="207"/>
    </location>
</feature>
<dbReference type="InterPro" id="IPR013111">
    <property type="entry name" value="EGF_extracell"/>
</dbReference>
<dbReference type="Gene3D" id="3.40.50.410">
    <property type="entry name" value="von Willebrand factor, type A domain"/>
    <property type="match status" value="1"/>
</dbReference>
<feature type="disulfide bond" evidence="11">
    <location>
        <begin position="255"/>
        <end position="297"/>
    </location>
</feature>
<feature type="transmembrane region" description="Helical" evidence="13">
    <location>
        <begin position="697"/>
        <end position="725"/>
    </location>
</feature>
<evidence type="ECO:0000256" key="7">
    <source>
        <dbReference type="ARBA" id="ARBA00023037"/>
    </source>
</evidence>
<keyword evidence="5" id="KW-0677">Repeat</keyword>
<dbReference type="PANTHER" id="PTHR10082:SF60">
    <property type="entry name" value="INTEGRIN BETA-PS"/>
    <property type="match status" value="1"/>
</dbReference>
<evidence type="ECO:0000256" key="5">
    <source>
        <dbReference type="ARBA" id="ARBA00022737"/>
    </source>
</evidence>
<evidence type="ECO:0000256" key="14">
    <source>
        <dbReference type="SAM" id="SignalP"/>
    </source>
</evidence>
<gene>
    <name evidence="16" type="ORF">ABEB36_009007</name>
</gene>
<evidence type="ECO:0000256" key="6">
    <source>
        <dbReference type="ARBA" id="ARBA00022989"/>
    </source>
</evidence>
<sequence>MQYLTILIQFIFIVLESYAQEDCPNQLRLLCHEQTTCGGCIQAHVCCHWCYENSNTSLDFRCDFLDALKTCAPYVQFNKQSAMTIIEDLDFKEIADDQDVVSAVQIRPQKFNLVLRKNDPINITFTYKAAKNYPLELYFLGDLSHSMKPHLETLKNLGDSLSNSLNSLTRHYKLAFGSFLDKPGMPFIWTDSEKLENPCKTEDNAVCEQTYLFKHSLSFTNNTDEFFSHLNNSKVSANVDDMDGALEAIFQILVCNGQFGWSDYARKIILLSTDSLLHTEGDGFLVGAVKVNRKEICLVDQEGDHTDPLKYDYPSLGQIKSLLRKHKTNLIVAVTPNKKIAYDRMERDILEQEAFVGVLEENSKNILNLVRKGFYDFIRQVKFSANISHAPELDIKFFGNCENGDSFNETSGCQNVLEDQPINFIMQITLKENTDKREEIIFIREQNINENLEVNLEYVTGPCECQNYKAVNPMQCNEPNGKQDCHSCLCSPGWTGPTCSEECNDNIEMCRKDNERVCSGQGDCICGKCQCSNGVVGPFCEFTCPMLGNEICSGHGTCVEGVCFCEKGYVKDDCSCQDSTDKCRLTPESAICNGKGVCECNACQCEEGFSGSYCQTDKLYNTYCTYYDNYLRAYYEKDNFTVNDNLVLNETNDEFSKGSDVCSVIYYINRTRCTREYYYSKVDNKVQLIISNKEYCLVTIGAMSTVLGIAVFVLTILVGLILLLVRKYQIHRAELAEFKKFHADQIALKNSSSVKSNPIYRSPVSEFYNPMAK</sequence>
<dbReference type="Pfam" id="PF07974">
    <property type="entry name" value="EGF_2"/>
    <property type="match status" value="1"/>
</dbReference>
<dbReference type="SUPFAM" id="SSF53300">
    <property type="entry name" value="vWA-like"/>
    <property type="match status" value="1"/>
</dbReference>
<dbReference type="Gene3D" id="2.60.40.1510">
    <property type="entry name" value="ntegrin, alpha v. Chain A, domain 3"/>
    <property type="match status" value="1"/>
</dbReference>
<dbReference type="GO" id="GO:0032991">
    <property type="term" value="C:protein-containing complex"/>
    <property type="evidence" value="ECO:0007669"/>
    <property type="project" value="UniProtKB-ARBA"/>
</dbReference>
<evidence type="ECO:0000256" key="4">
    <source>
        <dbReference type="ARBA" id="ARBA00022729"/>
    </source>
</evidence>
<organism evidence="16 17">
    <name type="scientific">Hypothenemus hampei</name>
    <name type="common">Coffee berry borer</name>
    <dbReference type="NCBI Taxonomy" id="57062"/>
    <lineage>
        <taxon>Eukaryota</taxon>
        <taxon>Metazoa</taxon>
        <taxon>Ecdysozoa</taxon>
        <taxon>Arthropoda</taxon>
        <taxon>Hexapoda</taxon>
        <taxon>Insecta</taxon>
        <taxon>Pterygota</taxon>
        <taxon>Neoptera</taxon>
        <taxon>Endopterygota</taxon>
        <taxon>Coleoptera</taxon>
        <taxon>Polyphaga</taxon>
        <taxon>Cucujiformia</taxon>
        <taxon>Curculionidae</taxon>
        <taxon>Scolytinae</taxon>
        <taxon>Hypothenemus</taxon>
    </lineage>
</organism>
<dbReference type="InterPro" id="IPR057243">
    <property type="entry name" value="Integrin_I-EGF_CS"/>
</dbReference>
<keyword evidence="12" id="KW-0130">Cell adhesion</keyword>
<feature type="disulfide bond" evidence="11">
    <location>
        <begin position="565"/>
        <end position="574"/>
    </location>
</feature>
<evidence type="ECO:0000256" key="2">
    <source>
        <dbReference type="ARBA" id="ARBA00007449"/>
    </source>
</evidence>
<dbReference type="SUPFAM" id="SSF69179">
    <property type="entry name" value="Integrin domains"/>
    <property type="match status" value="1"/>
</dbReference>
<dbReference type="PANTHER" id="PTHR10082">
    <property type="entry name" value="INTEGRIN BETA SUBUNIT"/>
    <property type="match status" value="1"/>
</dbReference>
<evidence type="ECO:0000256" key="8">
    <source>
        <dbReference type="ARBA" id="ARBA00023136"/>
    </source>
</evidence>
<dbReference type="PROSITE" id="PS52047">
    <property type="entry name" value="I_EGF_2"/>
    <property type="match status" value="2"/>
</dbReference>
<dbReference type="InterPro" id="IPR057073">
    <property type="entry name" value="EGF_integrin_2"/>
</dbReference>
<feature type="disulfide bond" evidence="11">
    <location>
        <begin position="598"/>
        <end position="603"/>
    </location>
</feature>
<dbReference type="Gene3D" id="1.20.5.100">
    <property type="entry name" value="Cytochrome c1, transmembrane anchor, C-terminal"/>
    <property type="match status" value="1"/>
</dbReference>
<proteinExistence type="inferred from homology"/>
<evidence type="ECO:0000256" key="11">
    <source>
        <dbReference type="PIRSR" id="PIRSR002512-1"/>
    </source>
</evidence>
<dbReference type="InterPro" id="IPR002369">
    <property type="entry name" value="Integrin_bsu_VWA"/>
</dbReference>
<comment type="similarity">
    <text evidence="2 12">Belongs to the integrin beta chain family.</text>
</comment>
<dbReference type="PIRSF" id="PIRSF002512">
    <property type="entry name" value="Integrin_B"/>
    <property type="match status" value="1"/>
</dbReference>
<evidence type="ECO:0000259" key="15">
    <source>
        <dbReference type="SMART" id="SM00187"/>
    </source>
</evidence>
<keyword evidence="4 14" id="KW-0732">Signal</keyword>
<feature type="chain" id="PRO_5044850415" description="Integrin beta" evidence="14">
    <location>
        <begin position="20"/>
        <end position="773"/>
    </location>
</feature>
<keyword evidence="8 13" id="KW-0472">Membrane</keyword>
<evidence type="ECO:0000256" key="12">
    <source>
        <dbReference type="RuleBase" id="RU000633"/>
    </source>
</evidence>
<feature type="disulfide bond" evidence="11">
    <location>
        <begin position="576"/>
        <end position="583"/>
    </location>
</feature>
<evidence type="ECO:0000313" key="17">
    <source>
        <dbReference type="Proteomes" id="UP001566132"/>
    </source>
</evidence>
<dbReference type="InterPro" id="IPR032695">
    <property type="entry name" value="Integrin_dom_sf"/>
</dbReference>
<reference evidence="16 17" key="1">
    <citation type="submission" date="2024-05" db="EMBL/GenBank/DDBJ databases">
        <title>Genetic variation in Jamaican populations of the coffee berry borer (Hypothenemus hampei).</title>
        <authorList>
            <person name="Errbii M."/>
            <person name="Myrie A."/>
        </authorList>
    </citation>
    <scope>NUCLEOTIDE SEQUENCE [LARGE SCALE GENOMIC DNA]</scope>
    <source>
        <strain evidence="16">JA-Hopewell-2020-01-JO</strain>
        <tissue evidence="16">Whole body</tissue>
    </source>
</reference>
<dbReference type="InterPro" id="IPR036465">
    <property type="entry name" value="vWFA_dom_sf"/>
</dbReference>
<keyword evidence="17" id="KW-1185">Reference proteome</keyword>
<evidence type="ECO:0000256" key="10">
    <source>
        <dbReference type="ARBA" id="ARBA00023180"/>
    </source>
</evidence>
<feature type="signal peptide" evidence="14">
    <location>
        <begin position="1"/>
        <end position="19"/>
    </location>
</feature>
<keyword evidence="7 12" id="KW-0401">Integrin</keyword>
<accession>A0ABD1ERS1</accession>
<evidence type="ECO:0000256" key="9">
    <source>
        <dbReference type="ARBA" id="ARBA00023157"/>
    </source>
</evidence>
<feature type="domain" description="Integrin beta subunit VWA" evidence="15">
    <location>
        <begin position="36"/>
        <end position="465"/>
    </location>
</feature>
<keyword evidence="9 11" id="KW-1015">Disulfide bond</keyword>
<protein>
    <recommendedName>
        <fullName evidence="12">Integrin beta</fullName>
    </recommendedName>
</protein>
<feature type="disulfide bond" evidence="11">
    <location>
        <begin position="37"/>
        <end position="47"/>
    </location>
</feature>
<keyword evidence="3 12" id="KW-0812">Transmembrane</keyword>
<evidence type="ECO:0000256" key="3">
    <source>
        <dbReference type="ARBA" id="ARBA00022692"/>
    </source>
</evidence>
<dbReference type="PROSITE" id="PS00243">
    <property type="entry name" value="I_EGF_1"/>
    <property type="match status" value="2"/>
</dbReference>
<feature type="disulfide bond" evidence="11">
    <location>
        <begin position="558"/>
        <end position="563"/>
    </location>
</feature>
<feature type="disulfide bond" evidence="11">
    <location>
        <begin position="526"/>
        <end position="552"/>
    </location>
</feature>
<dbReference type="EMBL" id="JBDJPC010000006">
    <property type="protein sequence ID" value="KAL1498165.1"/>
    <property type="molecule type" value="Genomic_DNA"/>
</dbReference>
<comment type="subcellular location">
    <subcellularLocation>
        <location evidence="12">Cell membrane</location>
        <topology evidence="12">Single-pass type I membrane protein</topology>
    </subcellularLocation>
    <subcellularLocation>
        <location evidence="1">Membrane</location>
        <topology evidence="1">Single-pass type I membrane protein</topology>
    </subcellularLocation>
</comment>